<keyword evidence="2" id="KW-1185">Reference proteome</keyword>
<name>A0AAD5JMZ9_ACENE</name>
<protein>
    <submittedName>
        <fullName evidence="1">Uncharacterized protein</fullName>
    </submittedName>
</protein>
<sequence>MQYLTDCVGYDGGHPRLVLVATQISTVEEMGIPPSPPLARRRSSSPTITYEHGELDSERYFVVAVLVGSDFCSRFHCKNVCDGFQSVSISFNLHYDTYIVTFSQGSTPIQQ</sequence>
<proteinExistence type="predicted"/>
<gene>
    <name evidence="1" type="ORF">LWI28_002150</name>
</gene>
<evidence type="ECO:0000313" key="2">
    <source>
        <dbReference type="Proteomes" id="UP001064489"/>
    </source>
</evidence>
<dbReference type="Proteomes" id="UP001064489">
    <property type="component" value="Chromosome 13"/>
</dbReference>
<evidence type="ECO:0000313" key="1">
    <source>
        <dbReference type="EMBL" id="KAI9197652.1"/>
    </source>
</evidence>
<organism evidence="1 2">
    <name type="scientific">Acer negundo</name>
    <name type="common">Box elder</name>
    <dbReference type="NCBI Taxonomy" id="4023"/>
    <lineage>
        <taxon>Eukaryota</taxon>
        <taxon>Viridiplantae</taxon>
        <taxon>Streptophyta</taxon>
        <taxon>Embryophyta</taxon>
        <taxon>Tracheophyta</taxon>
        <taxon>Spermatophyta</taxon>
        <taxon>Magnoliopsida</taxon>
        <taxon>eudicotyledons</taxon>
        <taxon>Gunneridae</taxon>
        <taxon>Pentapetalae</taxon>
        <taxon>rosids</taxon>
        <taxon>malvids</taxon>
        <taxon>Sapindales</taxon>
        <taxon>Sapindaceae</taxon>
        <taxon>Hippocastanoideae</taxon>
        <taxon>Acereae</taxon>
        <taxon>Acer</taxon>
    </lineage>
</organism>
<dbReference type="AlphaFoldDB" id="A0AAD5JMZ9"/>
<comment type="caution">
    <text evidence="1">The sequence shown here is derived from an EMBL/GenBank/DDBJ whole genome shotgun (WGS) entry which is preliminary data.</text>
</comment>
<dbReference type="EMBL" id="JAJSOW010000002">
    <property type="protein sequence ID" value="KAI9197652.1"/>
    <property type="molecule type" value="Genomic_DNA"/>
</dbReference>
<reference evidence="1 2" key="1">
    <citation type="journal article" date="2022" name="Plant J.">
        <title>Strategies of tolerance reflected in two North American maple genomes.</title>
        <authorList>
            <person name="McEvoy S.L."/>
            <person name="Sezen U.U."/>
            <person name="Trouern-Trend A."/>
            <person name="McMahon S.M."/>
            <person name="Schaberg P.G."/>
            <person name="Yang J."/>
            <person name="Wegrzyn J.L."/>
            <person name="Swenson N.G."/>
        </authorList>
    </citation>
    <scope>NUCLEOTIDE SEQUENCE [LARGE SCALE GENOMIC DNA]</scope>
    <source>
        <strain evidence="1">91603</strain>
    </source>
</reference>
<accession>A0AAD5JMZ9</accession>